<feature type="transmembrane region" description="Helical" evidence="2">
    <location>
        <begin position="142"/>
        <end position="161"/>
    </location>
</feature>
<dbReference type="Pfam" id="PF08592">
    <property type="entry name" value="Anthrone_oxy"/>
    <property type="match status" value="1"/>
</dbReference>
<keyword evidence="2" id="KW-0812">Transmembrane</keyword>
<feature type="compositionally biased region" description="Polar residues" evidence="1">
    <location>
        <begin position="55"/>
        <end position="81"/>
    </location>
</feature>
<evidence type="ECO:0000313" key="3">
    <source>
        <dbReference type="EMBL" id="KAF2858046.1"/>
    </source>
</evidence>
<sequence>MSPNDQTAISTLKGVAVGSALLSAGSILTTSLHLIPSLLHATSSKVGGEEPSRSGRLTPQPSHQGGGSSNDSLLTPGTTFPLSKASSSRSTSYRLAAEQFGIITQGGWKTQAPLQGVAALSAACLAVYYYRGMGNRAGVAKWSAATVALLAGGVIEGGWMAPLRHKLNRIGGLEAPVEPYEDAPIDHEEERGNTDQFLRLWDGFNFMRGVLVLVAGGVGMADLVG</sequence>
<protein>
    <recommendedName>
        <fullName evidence="5">DUF1772-domain-containing protein</fullName>
    </recommendedName>
</protein>
<gene>
    <name evidence="3" type="ORF">K470DRAFT_222103</name>
</gene>
<accession>A0A6A7BRY0</accession>
<keyword evidence="4" id="KW-1185">Reference proteome</keyword>
<dbReference type="AlphaFoldDB" id="A0A6A7BRY0"/>
<dbReference type="Proteomes" id="UP000799421">
    <property type="component" value="Unassembled WGS sequence"/>
</dbReference>
<dbReference type="OrthoDB" id="3644822at2759"/>
<feature type="region of interest" description="Disordered" evidence="1">
    <location>
        <begin position="43"/>
        <end position="85"/>
    </location>
</feature>
<dbReference type="InterPro" id="IPR013901">
    <property type="entry name" value="Anthrone_oxy"/>
</dbReference>
<proteinExistence type="predicted"/>
<evidence type="ECO:0008006" key="5">
    <source>
        <dbReference type="Google" id="ProtNLM"/>
    </source>
</evidence>
<evidence type="ECO:0000313" key="4">
    <source>
        <dbReference type="Proteomes" id="UP000799421"/>
    </source>
</evidence>
<keyword evidence="2" id="KW-0472">Membrane</keyword>
<feature type="transmembrane region" description="Helical" evidence="2">
    <location>
        <begin position="12"/>
        <end position="35"/>
    </location>
</feature>
<organism evidence="3 4">
    <name type="scientific">Piedraia hortae CBS 480.64</name>
    <dbReference type="NCBI Taxonomy" id="1314780"/>
    <lineage>
        <taxon>Eukaryota</taxon>
        <taxon>Fungi</taxon>
        <taxon>Dikarya</taxon>
        <taxon>Ascomycota</taxon>
        <taxon>Pezizomycotina</taxon>
        <taxon>Dothideomycetes</taxon>
        <taxon>Dothideomycetidae</taxon>
        <taxon>Capnodiales</taxon>
        <taxon>Piedraiaceae</taxon>
        <taxon>Piedraia</taxon>
    </lineage>
</organism>
<keyword evidence="2" id="KW-1133">Transmembrane helix</keyword>
<reference evidence="3" key="1">
    <citation type="journal article" date="2020" name="Stud. Mycol.">
        <title>101 Dothideomycetes genomes: a test case for predicting lifestyles and emergence of pathogens.</title>
        <authorList>
            <person name="Haridas S."/>
            <person name="Albert R."/>
            <person name="Binder M."/>
            <person name="Bloem J."/>
            <person name="Labutti K."/>
            <person name="Salamov A."/>
            <person name="Andreopoulos B."/>
            <person name="Baker S."/>
            <person name="Barry K."/>
            <person name="Bills G."/>
            <person name="Bluhm B."/>
            <person name="Cannon C."/>
            <person name="Castanera R."/>
            <person name="Culley D."/>
            <person name="Daum C."/>
            <person name="Ezra D."/>
            <person name="Gonzalez J."/>
            <person name="Henrissat B."/>
            <person name="Kuo A."/>
            <person name="Liang C."/>
            <person name="Lipzen A."/>
            <person name="Lutzoni F."/>
            <person name="Magnuson J."/>
            <person name="Mondo S."/>
            <person name="Nolan M."/>
            <person name="Ohm R."/>
            <person name="Pangilinan J."/>
            <person name="Park H.-J."/>
            <person name="Ramirez L."/>
            <person name="Alfaro M."/>
            <person name="Sun H."/>
            <person name="Tritt A."/>
            <person name="Yoshinaga Y."/>
            <person name="Zwiers L.-H."/>
            <person name="Turgeon B."/>
            <person name="Goodwin S."/>
            <person name="Spatafora J."/>
            <person name="Crous P."/>
            <person name="Grigoriev I."/>
        </authorList>
    </citation>
    <scope>NUCLEOTIDE SEQUENCE</scope>
    <source>
        <strain evidence="3">CBS 480.64</strain>
    </source>
</reference>
<evidence type="ECO:0000256" key="1">
    <source>
        <dbReference type="SAM" id="MobiDB-lite"/>
    </source>
</evidence>
<name>A0A6A7BRY0_9PEZI</name>
<evidence type="ECO:0000256" key="2">
    <source>
        <dbReference type="SAM" id="Phobius"/>
    </source>
</evidence>
<dbReference type="EMBL" id="MU006019">
    <property type="protein sequence ID" value="KAF2858046.1"/>
    <property type="molecule type" value="Genomic_DNA"/>
</dbReference>